<accession>A0ABN0NTV2</accession>
<gene>
    <name evidence="1" type="ORF">HMPREF0653_00724</name>
</gene>
<organism evidence="1 2">
    <name type="scientific">Prevotella disiens JCM 6334 = ATCC 29426</name>
    <dbReference type="NCBI Taxonomy" id="1235811"/>
    <lineage>
        <taxon>Bacteria</taxon>
        <taxon>Pseudomonadati</taxon>
        <taxon>Bacteroidota</taxon>
        <taxon>Bacteroidia</taxon>
        <taxon>Bacteroidales</taxon>
        <taxon>Prevotellaceae</taxon>
        <taxon>Prevotella</taxon>
    </lineage>
</organism>
<dbReference type="EMBL" id="AWUY01000058">
    <property type="protein sequence ID" value="ERJ79037.1"/>
    <property type="molecule type" value="Genomic_DNA"/>
</dbReference>
<proteinExistence type="predicted"/>
<evidence type="ECO:0008006" key="3">
    <source>
        <dbReference type="Google" id="ProtNLM"/>
    </source>
</evidence>
<name>A0ABN0NTV2_9BACT</name>
<evidence type="ECO:0000313" key="2">
    <source>
        <dbReference type="Proteomes" id="UP000016660"/>
    </source>
</evidence>
<evidence type="ECO:0000313" key="1">
    <source>
        <dbReference type="EMBL" id="ERJ79037.1"/>
    </source>
</evidence>
<keyword evidence="2" id="KW-1185">Reference proteome</keyword>
<sequence>MYLYIKSPERPITGRIGGKLKKFVVKIQKISDITPTLPFTEFDFLQSYRESFAKSELGRIHSQLPLKELAAEYTNLSHKSKRGNKPLFSGEGEIALMFLKSYTGLSDDGLIEMFNGSIHMQMFCGVLLDPSCPIKDGKIVSAIRNRLGRILDINSFQSILYAKWQDCLKDKDLCLTDATCYESYLRFPTDIKLLWECCHWLHTLLVSECKHLSERIPRSKYNNIDKARLAYAKQRKHTASSTRKLRRRLLRLLSKLLSQWNRLRKQYSPCICLSAEQEKRLSAVREVCLQQSELFSGKEVKHRIVSIDRPYLRPIVRGKENKRVEFGAKVNNIQIDGISFIEHHSFEAFNEGVRLKQCIEYQESLTGIKVKRVGADSIYANNANRTMCTEKGITTCFTRKGPRPKEEAECLKIARKIIGNLRATVMEGSFGNQKQHYSLGRIKARNMFSERLLLFFGIHTANAAILAAREMARSVKKAA</sequence>
<dbReference type="PANTHER" id="PTHR33803">
    <property type="entry name" value="IS1478 TRANSPOSASE"/>
    <property type="match status" value="1"/>
</dbReference>
<protein>
    <recommendedName>
        <fullName evidence="3">Transposase</fullName>
    </recommendedName>
</protein>
<reference evidence="1 2" key="1">
    <citation type="submission" date="2013-06" db="EMBL/GenBank/DDBJ databases">
        <authorList>
            <person name="Weinstock G."/>
            <person name="Sodergren E."/>
            <person name="Lobos E.A."/>
            <person name="Fulton L."/>
            <person name="Fulton R."/>
            <person name="Courtney L."/>
            <person name="Fronick C."/>
            <person name="O'Laughlin M."/>
            <person name="Godfrey J."/>
            <person name="Wilson R.M."/>
            <person name="Miner T."/>
            <person name="Farmer C."/>
            <person name="Delehaunty K."/>
            <person name="Cordes M."/>
            <person name="Minx P."/>
            <person name="Tomlinson C."/>
            <person name="Chen J."/>
            <person name="Wollam A."/>
            <person name="Pepin K.H."/>
            <person name="Bhonagiri V."/>
            <person name="Zhang X."/>
            <person name="Warren W."/>
            <person name="Mitreva M."/>
            <person name="Mardis E.R."/>
            <person name="Wilson R.K."/>
        </authorList>
    </citation>
    <scope>NUCLEOTIDE SEQUENCE [LARGE SCALE GENOMIC DNA]</scope>
    <source>
        <strain evidence="1 2">ATCC 29426</strain>
    </source>
</reference>
<dbReference type="Proteomes" id="UP000016660">
    <property type="component" value="Unassembled WGS sequence"/>
</dbReference>
<comment type="caution">
    <text evidence="1">The sequence shown here is derived from an EMBL/GenBank/DDBJ whole genome shotgun (WGS) entry which is preliminary data.</text>
</comment>
<dbReference type="PANTHER" id="PTHR33803:SF3">
    <property type="entry name" value="BLL1974 PROTEIN"/>
    <property type="match status" value="1"/>
</dbReference>